<keyword evidence="9" id="KW-1185">Reference proteome</keyword>
<keyword evidence="3" id="KW-0731">Sigma factor</keyword>
<dbReference type="CDD" id="cd06171">
    <property type="entry name" value="Sigma70_r4"/>
    <property type="match status" value="1"/>
</dbReference>
<dbReference type="NCBIfam" id="TIGR02983">
    <property type="entry name" value="SigE-fam_strep"/>
    <property type="match status" value="1"/>
</dbReference>
<proteinExistence type="inferred from homology"/>
<accession>A0ABT6LV52</accession>
<evidence type="ECO:0000313" key="8">
    <source>
        <dbReference type="EMBL" id="MDH6219730.1"/>
    </source>
</evidence>
<reference evidence="8 9" key="1">
    <citation type="submission" date="2023-04" db="EMBL/GenBank/DDBJ databases">
        <title>Forest soil microbial communities from Buena Vista Peninsula, Colon Province, Panama.</title>
        <authorList>
            <person name="Bouskill N."/>
        </authorList>
    </citation>
    <scope>NUCLEOTIDE SEQUENCE [LARGE SCALE GENOMIC DNA]</scope>
    <source>
        <strain evidence="8 9">GGS1</strain>
    </source>
</reference>
<dbReference type="InterPro" id="IPR036388">
    <property type="entry name" value="WH-like_DNA-bd_sf"/>
</dbReference>
<keyword evidence="5" id="KW-0804">Transcription</keyword>
<dbReference type="SUPFAM" id="SSF88659">
    <property type="entry name" value="Sigma3 and sigma4 domains of RNA polymerase sigma factors"/>
    <property type="match status" value="1"/>
</dbReference>
<name>A0ABT6LV52_9ACTN</name>
<gene>
    <name evidence="8" type="ORF">M2283_007069</name>
</gene>
<dbReference type="Gene3D" id="1.10.10.10">
    <property type="entry name" value="Winged helix-like DNA-binding domain superfamily/Winged helix DNA-binding domain"/>
    <property type="match status" value="1"/>
</dbReference>
<dbReference type="EMBL" id="JARXVH010000013">
    <property type="protein sequence ID" value="MDH6219730.1"/>
    <property type="molecule type" value="Genomic_DNA"/>
</dbReference>
<dbReference type="InterPro" id="IPR013324">
    <property type="entry name" value="RNA_pol_sigma_r3/r4-like"/>
</dbReference>
<dbReference type="PANTHER" id="PTHR43133:SF50">
    <property type="entry name" value="ECF RNA POLYMERASE SIGMA FACTOR SIGM"/>
    <property type="match status" value="1"/>
</dbReference>
<comment type="caution">
    <text evidence="8">The sequence shown here is derived from an EMBL/GenBank/DDBJ whole genome shotgun (WGS) entry which is preliminary data.</text>
</comment>
<sequence length="202" mass="22891">MTSPSTPAASGRETAWGTDHDEDTPEHGPQDLSDFETYAAVRWRRMLRIAYLLTNGDHHEAEDLVQTTLAKVYLRWNHVRTLDAPDQYVRRALINNNTTRQRRRRVVQLLTPHLTEPRIPAGEISDHDSFVNRSELFDALATLPPRQRAVVVLRYWECLSEQETAQILNCSVGNVKSQASRALKKLRDCAELSDYAAAAAQG</sequence>
<feature type="region of interest" description="Disordered" evidence="6">
    <location>
        <begin position="1"/>
        <end position="33"/>
    </location>
</feature>
<evidence type="ECO:0000256" key="3">
    <source>
        <dbReference type="ARBA" id="ARBA00023082"/>
    </source>
</evidence>
<evidence type="ECO:0000256" key="2">
    <source>
        <dbReference type="ARBA" id="ARBA00023015"/>
    </source>
</evidence>
<protein>
    <submittedName>
        <fullName evidence="8">RNA polymerase sigma-70 factor (Sigma-E family)</fullName>
    </submittedName>
</protein>
<dbReference type="InterPro" id="IPR039425">
    <property type="entry name" value="RNA_pol_sigma-70-like"/>
</dbReference>
<dbReference type="InterPro" id="IPR014284">
    <property type="entry name" value="RNA_pol_sigma-70_dom"/>
</dbReference>
<evidence type="ECO:0000259" key="7">
    <source>
        <dbReference type="Pfam" id="PF08281"/>
    </source>
</evidence>
<dbReference type="InterPro" id="IPR014325">
    <property type="entry name" value="RNA_pol_sigma-E_actinobac"/>
</dbReference>
<dbReference type="InterPro" id="IPR013325">
    <property type="entry name" value="RNA_pol_sigma_r2"/>
</dbReference>
<dbReference type="RefSeq" id="WP_280880521.1">
    <property type="nucleotide sequence ID" value="NZ_JARXVH010000013.1"/>
</dbReference>
<keyword evidence="2" id="KW-0805">Transcription regulation</keyword>
<dbReference type="InterPro" id="IPR013249">
    <property type="entry name" value="RNA_pol_sigma70_r4_t2"/>
</dbReference>
<evidence type="ECO:0000313" key="9">
    <source>
        <dbReference type="Proteomes" id="UP001160499"/>
    </source>
</evidence>
<evidence type="ECO:0000256" key="5">
    <source>
        <dbReference type="ARBA" id="ARBA00023163"/>
    </source>
</evidence>
<evidence type="ECO:0000256" key="4">
    <source>
        <dbReference type="ARBA" id="ARBA00023125"/>
    </source>
</evidence>
<dbReference type="Proteomes" id="UP001160499">
    <property type="component" value="Unassembled WGS sequence"/>
</dbReference>
<evidence type="ECO:0000256" key="6">
    <source>
        <dbReference type="SAM" id="MobiDB-lite"/>
    </source>
</evidence>
<feature type="domain" description="RNA polymerase sigma factor 70 region 4 type 2" evidence="7">
    <location>
        <begin position="135"/>
        <end position="186"/>
    </location>
</feature>
<comment type="similarity">
    <text evidence="1">Belongs to the sigma-70 factor family. ECF subfamily.</text>
</comment>
<dbReference type="NCBIfam" id="TIGR02937">
    <property type="entry name" value="sigma70-ECF"/>
    <property type="match status" value="1"/>
</dbReference>
<dbReference type="PANTHER" id="PTHR43133">
    <property type="entry name" value="RNA POLYMERASE ECF-TYPE SIGMA FACTO"/>
    <property type="match status" value="1"/>
</dbReference>
<evidence type="ECO:0000256" key="1">
    <source>
        <dbReference type="ARBA" id="ARBA00010641"/>
    </source>
</evidence>
<organism evidence="8 9">
    <name type="scientific">Streptomyces pseudovenezuelae</name>
    <dbReference type="NCBI Taxonomy" id="67350"/>
    <lineage>
        <taxon>Bacteria</taxon>
        <taxon>Bacillati</taxon>
        <taxon>Actinomycetota</taxon>
        <taxon>Actinomycetes</taxon>
        <taxon>Kitasatosporales</taxon>
        <taxon>Streptomycetaceae</taxon>
        <taxon>Streptomyces</taxon>
        <taxon>Streptomyces aurantiacus group</taxon>
    </lineage>
</organism>
<dbReference type="Gene3D" id="1.10.1740.10">
    <property type="match status" value="1"/>
</dbReference>
<keyword evidence="4" id="KW-0238">DNA-binding</keyword>
<dbReference type="Pfam" id="PF08281">
    <property type="entry name" value="Sigma70_r4_2"/>
    <property type="match status" value="1"/>
</dbReference>
<dbReference type="SUPFAM" id="SSF88946">
    <property type="entry name" value="Sigma2 domain of RNA polymerase sigma factors"/>
    <property type="match status" value="1"/>
</dbReference>